<dbReference type="EMBL" id="PP511596">
    <property type="protein sequence ID" value="XCD05740.1"/>
    <property type="molecule type" value="Genomic_DNA"/>
</dbReference>
<reference evidence="1" key="1">
    <citation type="submission" date="2024-03" db="EMBL/GenBank/DDBJ databases">
        <title>Diverse circular DNA viruses in blood, oral, and fecal samples of captive lemurs.</title>
        <authorList>
            <person name="Paietta E.N."/>
            <person name="Kraberger S."/>
            <person name="Lund M.C."/>
            <person name="Custer J.M."/>
            <person name="Vargas K.M."/>
            <person name="Ehmke E.E."/>
            <person name="Yoder A.D."/>
            <person name="Varsani A."/>
        </authorList>
    </citation>
    <scope>NUCLEOTIDE SEQUENCE</scope>
    <source>
        <strain evidence="1">Duke_24SF_44</strain>
    </source>
</reference>
<organism evidence="1">
    <name type="scientific">Dulem virus 38</name>
    <dbReference type="NCBI Taxonomy" id="3145756"/>
    <lineage>
        <taxon>Viruses</taxon>
        <taxon>Duplodnaviria</taxon>
        <taxon>Heunggongvirae</taxon>
        <taxon>Uroviricota</taxon>
        <taxon>Caudoviricetes</taxon>
    </lineage>
</organism>
<evidence type="ECO:0000313" key="1">
    <source>
        <dbReference type="EMBL" id="XCD05740.1"/>
    </source>
</evidence>
<accession>A0AAU8B475</accession>
<sequence>MTPPPPTADAARAYAAASAVTSPTPHRRNPDARLTAHGRDVDATALVAVVDVLVVKALEAVGKRIVRADRARFNALAGRPFHVAHTLWPTDIITVSKATRGAWDVVPALLDNHGCPGVESGRVVTLLDAYVNQVATHGMPHRLDRLVTALRYVLPENALIRTPCLNRASLEEVTGDDPLQRPAA</sequence>
<proteinExistence type="predicted"/>
<protein>
    <submittedName>
        <fullName evidence="1">Uncharacterized protein</fullName>
    </submittedName>
</protein>
<name>A0AAU8B475_9CAUD</name>